<feature type="chain" id="PRO_5021883104" evidence="1">
    <location>
        <begin position="22"/>
        <end position="662"/>
    </location>
</feature>
<dbReference type="Pfam" id="PF12969">
    <property type="entry name" value="DUF3857"/>
    <property type="match status" value="1"/>
</dbReference>
<accession>A0A563TY00</accession>
<evidence type="ECO:0000259" key="2">
    <source>
        <dbReference type="Pfam" id="PF12969"/>
    </source>
</evidence>
<dbReference type="Gene3D" id="3.10.620.30">
    <property type="match status" value="1"/>
</dbReference>
<dbReference type="Gene3D" id="2.60.120.1130">
    <property type="match status" value="1"/>
</dbReference>
<proteinExistence type="predicted"/>
<evidence type="ECO:0000313" key="3">
    <source>
        <dbReference type="EMBL" id="TWR24238.1"/>
    </source>
</evidence>
<dbReference type="Gene3D" id="2.60.40.3140">
    <property type="match status" value="1"/>
</dbReference>
<dbReference type="OrthoDB" id="98874at2"/>
<protein>
    <submittedName>
        <fullName evidence="3">DUF3857 domain-containing protein</fullName>
    </submittedName>
</protein>
<keyword evidence="1" id="KW-0732">Signal</keyword>
<comment type="caution">
    <text evidence="3">The sequence shown here is derived from an EMBL/GenBank/DDBJ whole genome shotgun (WGS) entry which is preliminary data.</text>
</comment>
<gene>
    <name evidence="3" type="ORF">FPZ42_17290</name>
</gene>
<feature type="domain" description="DUF3857" evidence="2">
    <location>
        <begin position="76"/>
        <end position="206"/>
    </location>
</feature>
<sequence>MNKTIAAIAFCIAPFLSLAQSAETNSNYVAAQPFGKVEVADLELKSCDFEKDANAEVLFDIGSAGYDPNMDLSLDRHKRIKIFNINGKDNANIRIEFYSGNRLEYINGLQAQTINLVDGKPEITKLDKKLIYTEQIDKNRSALVFSMPNVKAGSIIEYKYSLRSNSLNNFPDWYFQSKLPTRYSEFKTYVPDFMTFQINAHVEQPLVKYSAKSEGRSYGTGTNLISYSLETTYRALANVPSLPDEAYMTASADNLQKIAHQLTAVRPLGTYSPSYSDSWAKVGGILADDEDFGSQLKRKLANEEVLITKAKSLKTDDQKIQYLFNEVRNSMKWNGVDRWYTNDGTVKAWEKKAGNSAEINIILYHLLKKADVKAFPMVVSTREHGKVVPYFTFLYQFNRAVVYVPMGEGKSYILDATGKYNQYNETPYDLLNSSGLYIDKENEKYDIVMLQRDDAVRQVVMLKGEVTNDGKLDGNAQISSFSYNRVNALNRYKDDGEKKYTDYLRDNNNALNISSLKLENTEVDSLPLVQNVNFKLDLTGSDENYIYFVPNMFSALKANPFLSENRRTDIDFGYKKSYTIIGSYKLPANYKLDALPKNVTLKMPDESILFRRVASAENGMLMIRYQIDQKAISYGRDIYPMVHEFYKKMYEMLNEQIVLKKS</sequence>
<dbReference type="InterPro" id="IPR024618">
    <property type="entry name" value="DUF3857"/>
</dbReference>
<dbReference type="Proteomes" id="UP000318010">
    <property type="component" value="Unassembled WGS sequence"/>
</dbReference>
<reference evidence="3 4" key="1">
    <citation type="submission" date="2019-07" db="EMBL/GenBank/DDBJ databases">
        <authorList>
            <person name="Kim J."/>
        </authorList>
    </citation>
    <scope>NUCLEOTIDE SEQUENCE [LARGE SCALE GENOMIC DNA]</scope>
    <source>
        <strain evidence="3 4">MJ1a</strain>
    </source>
</reference>
<organism evidence="3 4">
    <name type="scientific">Mucilaginibacter achroorhodeus</name>
    <dbReference type="NCBI Taxonomy" id="2599294"/>
    <lineage>
        <taxon>Bacteria</taxon>
        <taxon>Pseudomonadati</taxon>
        <taxon>Bacteroidota</taxon>
        <taxon>Sphingobacteriia</taxon>
        <taxon>Sphingobacteriales</taxon>
        <taxon>Sphingobacteriaceae</taxon>
        <taxon>Mucilaginibacter</taxon>
    </lineage>
</organism>
<name>A0A563TY00_9SPHI</name>
<feature type="signal peptide" evidence="1">
    <location>
        <begin position="1"/>
        <end position="21"/>
    </location>
</feature>
<dbReference type="EMBL" id="VOEI01000007">
    <property type="protein sequence ID" value="TWR24238.1"/>
    <property type="molecule type" value="Genomic_DNA"/>
</dbReference>
<evidence type="ECO:0000256" key="1">
    <source>
        <dbReference type="SAM" id="SignalP"/>
    </source>
</evidence>
<evidence type="ECO:0000313" key="4">
    <source>
        <dbReference type="Proteomes" id="UP000318010"/>
    </source>
</evidence>
<dbReference type="RefSeq" id="WP_146273115.1">
    <property type="nucleotide sequence ID" value="NZ_VOEI01000007.1"/>
</dbReference>
<keyword evidence="4" id="KW-1185">Reference proteome</keyword>
<dbReference type="AlphaFoldDB" id="A0A563TY00"/>